<protein>
    <submittedName>
        <fullName evidence="2">Uncharacterized protein</fullName>
    </submittedName>
</protein>
<accession>A0AA51R5G5</accession>
<dbReference type="Proteomes" id="UP001229862">
    <property type="component" value="Chromosome"/>
</dbReference>
<sequence length="167" mass="18587">MIRYLLIGITVFVLTVAGKWWFDTRPSTALPIIALSLQTPCDLHQAPCVASDAQGRRLRFSINPSSIPLMEELTVQVDTNGLTDINNLRLTVEGVNMFMGYQYADLKSIGATQFQGKLILPVCTLERMEWLTTVDVFTPAAKLQAKIPFVTMSSKALPPFNQNLLNK</sequence>
<dbReference type="EMBL" id="CP133217">
    <property type="protein sequence ID" value="WML87651.1"/>
    <property type="molecule type" value="Genomic_DNA"/>
</dbReference>
<dbReference type="AlphaFoldDB" id="A0AA51R5G5"/>
<organism evidence="2">
    <name type="scientific">Thiothrix subterranea</name>
    <dbReference type="NCBI Taxonomy" id="2735563"/>
    <lineage>
        <taxon>Bacteria</taxon>
        <taxon>Pseudomonadati</taxon>
        <taxon>Pseudomonadota</taxon>
        <taxon>Gammaproteobacteria</taxon>
        <taxon>Thiotrichales</taxon>
        <taxon>Thiotrichaceae</taxon>
        <taxon>Thiothrix</taxon>
    </lineage>
</organism>
<name>A0AA51R5G5_9GAMM</name>
<keyword evidence="3" id="KW-1185">Reference proteome</keyword>
<dbReference type="Proteomes" id="UP001223336">
    <property type="component" value="Unassembled WGS sequence"/>
</dbReference>
<gene>
    <name evidence="1" type="ORF">RCC75_19730</name>
    <name evidence="2" type="ORF">RCG00_04630</name>
</gene>
<dbReference type="EMBL" id="JAVFKN010000039">
    <property type="protein sequence ID" value="MDQ5770769.1"/>
    <property type="molecule type" value="Genomic_DNA"/>
</dbReference>
<reference evidence="2 3" key="1">
    <citation type="submission" date="2023-08" db="EMBL/GenBank/DDBJ databases">
        <title>New molecular markers tilS and rpoB for phylogenetic and monitoring studies of the genus Thiothrix biodiversity.</title>
        <authorList>
            <person name="Ravin N.V."/>
            <person name="Smolyakov D."/>
            <person name="Markov N.D."/>
            <person name="Beletsky A.V."/>
            <person name="Mardanov A.V."/>
            <person name="Rudenko T.S."/>
            <person name="Grabovich M.Y."/>
        </authorList>
    </citation>
    <scope>NUCLEOTIDE SEQUENCE</scope>
    <source>
        <strain evidence="2">DNT52</strain>
        <strain evidence="1 3">H33</strain>
    </source>
</reference>
<proteinExistence type="predicted"/>
<evidence type="ECO:0000313" key="3">
    <source>
        <dbReference type="Proteomes" id="UP001223336"/>
    </source>
</evidence>
<evidence type="ECO:0000313" key="1">
    <source>
        <dbReference type="EMBL" id="MDQ5770769.1"/>
    </source>
</evidence>
<dbReference type="RefSeq" id="WP_308136437.1">
    <property type="nucleotide sequence ID" value="NZ_CP133217.1"/>
</dbReference>
<evidence type="ECO:0000313" key="2">
    <source>
        <dbReference type="EMBL" id="WML87651.1"/>
    </source>
</evidence>